<proteinExistence type="predicted"/>
<accession>A0A061S7Z5</accession>
<reference evidence="1" key="1">
    <citation type="submission" date="2014-05" db="EMBL/GenBank/DDBJ databases">
        <title>The transcriptome of the halophilic microalga Tetraselmis sp. GSL018 isolated from the Great Salt Lake, Utah.</title>
        <authorList>
            <person name="Jinkerson R.E."/>
            <person name="D'Adamo S."/>
            <person name="Posewitz M.C."/>
        </authorList>
    </citation>
    <scope>NUCLEOTIDE SEQUENCE</scope>
    <source>
        <strain evidence="1">GSL018</strain>
    </source>
</reference>
<evidence type="ECO:0000313" key="1">
    <source>
        <dbReference type="EMBL" id="JAC80378.1"/>
    </source>
</evidence>
<organism evidence="1">
    <name type="scientific">Tetraselmis sp. GSL018</name>
    <dbReference type="NCBI Taxonomy" id="582737"/>
    <lineage>
        <taxon>Eukaryota</taxon>
        <taxon>Viridiplantae</taxon>
        <taxon>Chlorophyta</taxon>
        <taxon>core chlorophytes</taxon>
        <taxon>Chlorodendrophyceae</taxon>
        <taxon>Chlorodendrales</taxon>
        <taxon>Chlorodendraceae</taxon>
        <taxon>Tetraselmis</taxon>
    </lineage>
</organism>
<sequence length="57" mass="6843">MDDTYIHTHTYVFNNCQAERFDSCLQSSDEVSKLCEAYHFNTYRFRNSCTTHIITRK</sequence>
<dbReference type="EMBL" id="GBEZ01004872">
    <property type="protein sequence ID" value="JAC80378.1"/>
    <property type="molecule type" value="Transcribed_RNA"/>
</dbReference>
<name>A0A061S7Z5_9CHLO</name>
<dbReference type="AlphaFoldDB" id="A0A061S7Z5"/>
<protein>
    <submittedName>
        <fullName evidence="1">Uncharacterized protein</fullName>
    </submittedName>
</protein>
<gene>
    <name evidence="1" type="ORF">TSPGSL018_10402</name>
</gene>